<gene>
    <name evidence="2" type="ORF">EUGRSUZ_K02847</name>
</gene>
<protein>
    <submittedName>
        <fullName evidence="2">Uncharacterized protein</fullName>
    </submittedName>
</protein>
<sequence>MPLFLSPAFLLVFPFLGAIKRWINEKISWMEKTHQIIHLEAMPARHLVSTNILHRQKEKKETEKTIEECN</sequence>
<organism evidence="2">
    <name type="scientific">Eucalyptus grandis</name>
    <name type="common">Flooded gum</name>
    <dbReference type="NCBI Taxonomy" id="71139"/>
    <lineage>
        <taxon>Eukaryota</taxon>
        <taxon>Viridiplantae</taxon>
        <taxon>Streptophyta</taxon>
        <taxon>Embryophyta</taxon>
        <taxon>Tracheophyta</taxon>
        <taxon>Spermatophyta</taxon>
        <taxon>Magnoliopsida</taxon>
        <taxon>eudicotyledons</taxon>
        <taxon>Gunneridae</taxon>
        <taxon>Pentapetalae</taxon>
        <taxon>rosids</taxon>
        <taxon>malvids</taxon>
        <taxon>Myrtales</taxon>
        <taxon>Myrtaceae</taxon>
        <taxon>Myrtoideae</taxon>
        <taxon>Eucalypteae</taxon>
        <taxon>Eucalyptus</taxon>
    </lineage>
</organism>
<feature type="chain" id="PRO_5001567333" evidence="1">
    <location>
        <begin position="19"/>
        <end position="70"/>
    </location>
</feature>
<dbReference type="InParanoid" id="A0A059A6C7"/>
<keyword evidence="1" id="KW-0732">Signal</keyword>
<accession>A0A059A6C7</accession>
<name>A0A059A6C7_EUCGR</name>
<evidence type="ECO:0000313" key="2">
    <source>
        <dbReference type="EMBL" id="KCW49289.1"/>
    </source>
</evidence>
<feature type="signal peptide" evidence="1">
    <location>
        <begin position="1"/>
        <end position="18"/>
    </location>
</feature>
<dbReference type="AlphaFoldDB" id="A0A059A6C7"/>
<evidence type="ECO:0000256" key="1">
    <source>
        <dbReference type="SAM" id="SignalP"/>
    </source>
</evidence>
<reference evidence="2" key="1">
    <citation type="submission" date="2013-07" db="EMBL/GenBank/DDBJ databases">
        <title>The genome of Eucalyptus grandis.</title>
        <authorList>
            <person name="Schmutz J."/>
            <person name="Hayes R."/>
            <person name="Myburg A."/>
            <person name="Tuskan G."/>
            <person name="Grattapaglia D."/>
            <person name="Rokhsar D.S."/>
        </authorList>
    </citation>
    <scope>NUCLEOTIDE SEQUENCE</scope>
    <source>
        <tissue evidence="2">Leaf extractions</tissue>
    </source>
</reference>
<dbReference type="Gramene" id="KCW49289">
    <property type="protein sequence ID" value="KCW49289"/>
    <property type="gene ID" value="EUGRSUZ_K02847"/>
</dbReference>
<dbReference type="EMBL" id="KK198763">
    <property type="protein sequence ID" value="KCW49289.1"/>
    <property type="molecule type" value="Genomic_DNA"/>
</dbReference>
<proteinExistence type="predicted"/>